<feature type="region of interest" description="Disordered" evidence="1">
    <location>
        <begin position="1"/>
        <end position="28"/>
    </location>
</feature>
<dbReference type="PATRIC" id="fig|1003195.29.peg.509"/>
<dbReference type="STRING" id="1003195.SCATT_05140"/>
<evidence type="ECO:0000313" key="2">
    <source>
        <dbReference type="EMBL" id="AEW92885.1"/>
    </source>
</evidence>
<proteinExistence type="predicted"/>
<accession>G8WPU6</accession>
<dbReference type="HOGENOM" id="CLU_3222481_0_0_11"/>
<dbReference type="Proteomes" id="UP000007842">
    <property type="component" value="Chromosome"/>
</dbReference>
<sequence length="44" mass="4772">MSRPEQCRDAPSPFRPPTGTGAWSEPTEQVFLGADTVVVRGRGK</sequence>
<dbReference type="EMBL" id="CP003219">
    <property type="protein sequence ID" value="AEW92885.1"/>
    <property type="molecule type" value="Genomic_DNA"/>
</dbReference>
<evidence type="ECO:0000256" key="1">
    <source>
        <dbReference type="SAM" id="MobiDB-lite"/>
    </source>
</evidence>
<organism evidence="2 3">
    <name type="scientific">Streptantibioticus cattleyicolor (strain ATCC 35852 / DSM 46488 / JCM 4925 / NBRC 14057 / NRRL 8057)</name>
    <name type="common">Streptomyces cattleya</name>
    <dbReference type="NCBI Taxonomy" id="1003195"/>
    <lineage>
        <taxon>Bacteria</taxon>
        <taxon>Bacillati</taxon>
        <taxon>Actinomycetota</taxon>
        <taxon>Actinomycetes</taxon>
        <taxon>Kitasatosporales</taxon>
        <taxon>Streptomycetaceae</taxon>
        <taxon>Streptantibioticus</taxon>
    </lineage>
</organism>
<keyword evidence="3" id="KW-1185">Reference proteome</keyword>
<dbReference type="AlphaFoldDB" id="G8WPU6"/>
<evidence type="ECO:0000313" key="3">
    <source>
        <dbReference type="Proteomes" id="UP000007842"/>
    </source>
</evidence>
<gene>
    <name evidence="2" type="ordered locus">SCATT_05140</name>
</gene>
<name>G8WPU6_STREN</name>
<dbReference type="KEGG" id="scy:SCATT_05140"/>
<protein>
    <submittedName>
        <fullName evidence="2">Uncharacterized protein</fullName>
    </submittedName>
</protein>
<reference evidence="3" key="1">
    <citation type="submission" date="2011-12" db="EMBL/GenBank/DDBJ databases">
        <title>Complete genome sequence of Streptomyces cattleya strain DSM 46488.</title>
        <authorList>
            <person name="Ou H.-Y."/>
            <person name="Li P."/>
            <person name="Zhao C."/>
            <person name="O'Hagan D."/>
            <person name="Deng Z."/>
        </authorList>
    </citation>
    <scope>NUCLEOTIDE SEQUENCE [LARGE SCALE GENOMIC DNA]</scope>
    <source>
        <strain evidence="3">ATCC 35852 / DSM 46488 / JCM 4925 / NBRC 14057 / NRRL 8057</strain>
    </source>
</reference>